<evidence type="ECO:0000313" key="3">
    <source>
        <dbReference type="Proteomes" id="UP000593605"/>
    </source>
</evidence>
<dbReference type="RefSeq" id="WP_193440144.1">
    <property type="nucleotide sequence ID" value="NZ_CP063145.1"/>
</dbReference>
<evidence type="ECO:0000256" key="1">
    <source>
        <dbReference type="SAM" id="SignalP"/>
    </source>
</evidence>
<dbReference type="KEGG" id="civ:IMZ16_01090"/>
<feature type="chain" id="PRO_5032530380" description="Polymorphic outer membrane protein repeat-containing protein" evidence="1">
    <location>
        <begin position="22"/>
        <end position="1055"/>
    </location>
</feature>
<proteinExistence type="predicted"/>
<dbReference type="InterPro" id="IPR011050">
    <property type="entry name" value="Pectin_lyase_fold/virulence"/>
</dbReference>
<gene>
    <name evidence="2" type="ORF">IMZ16_01090</name>
</gene>
<dbReference type="Proteomes" id="UP000593605">
    <property type="component" value="Chromosome"/>
</dbReference>
<reference evidence="2 3" key="1">
    <citation type="submission" date="2020-10" db="EMBL/GenBank/DDBJ databases">
        <title>Complete genome of Cruoricapor ignavus strain M1214 isolated from the blood culture of a febrile patient.</title>
        <authorList>
            <person name="Guglielmino C.J.D."/>
        </authorList>
    </citation>
    <scope>NUCLEOTIDE SEQUENCE [LARGE SCALE GENOMIC DNA]</scope>
    <source>
        <strain evidence="2 3">M1214</strain>
    </source>
</reference>
<dbReference type="EMBL" id="CP063145">
    <property type="protein sequence ID" value="QOR74073.1"/>
    <property type="molecule type" value="Genomic_DNA"/>
</dbReference>
<dbReference type="SUPFAM" id="SSF51126">
    <property type="entry name" value="Pectin lyase-like"/>
    <property type="match status" value="2"/>
</dbReference>
<sequence>MNTLKKNYFLSLLFLMILGKAQTNLYVDARKGSDTNTGTTWTAAYKTLDRALQQVRTPATGVFNIYIAAGSYTINDTHTIGANAKVSVLGGFPSGGGTADTKDFPVYITQTYNGSMFETVDNGAELLLKDLTILYSQGSVIRSGIVFFDRSTNNVFTMDHVYVKDYTAGDVGMIYPYNATNVKINILNSIVENTTRGRGGSFILNASISSSANIDVQVKNSAFRNIKMRWNPALARYQSIIEMDMACGTDNGQSEVEIDNSTFYYIDGVRVNRASGGRAPVVDATSLGKLTITNSRFKGNDGQAGVVAFRKSGELLSQNNIFQNNTGAYSGGAYQIIDNYSCGSNAAAVNALPLRFINDQYYNNKAGIQDLIGGRGGAIYLAAGEAGDTGTSRTLQIENSKFVKNYTGTFGGGAVYATTSAAVNVENSEFTCNTAGILNSLPRIDLGGGAMEVKGTGKLNINNSRFYRNISEGYGGAIASNLAMSITGSTFQSNESYAAGGAIRNLDTNAQTINNSFFYYNKGSQGGAIANGTGVLPLGTMTVSGSVFYGNISTDGGKEDGGGAVYNNSYNFTSSGNKYYLNTTSGSGGAIFQAFQAYAATLNVAGDLYYQNKAVNQHGGAIYFSGIGAGNFDLSGSTFYQNQADKGGAISMDAGVNGTVRLDSSDFLQNAATTEGGALAVYDAGQIGDEVDQMDGSKFYGNTVAGSATNTTQDGRSDIYIGNVTNLYYSNIRNITNTQLQFGNNTDIYDTTLAKVGFHLGANVTQSTATSIAAPAAMAAPAQVVECALVPQPYYPIIPQVLSGKDGTDGAFNSYTEIAPDVLNCTFSNAFIKFNAWTTQPDPFTTTPLPSAVTFTYTVLEVDKVNNAVKDLGSRTADATAVLVRDEYAAESGDAYRHQYLTYYVNVTPLLKPNMEYQFIVTNVKDNNTGISTSYALTDGVQATISTLPCSVCYNPVTNTSPGLPVKHGITLLKRAGVQNGNWPMNRNSAHTALESNTKGFVITRVPTSGLSSIANPVEGMMVYDTTEKCLKIYVVDNTTPANTGWKCFSKPTCP</sequence>
<evidence type="ECO:0008006" key="4">
    <source>
        <dbReference type="Google" id="ProtNLM"/>
    </source>
</evidence>
<accession>A0A7M1T553</accession>
<protein>
    <recommendedName>
        <fullName evidence="4">Polymorphic outer membrane protein repeat-containing protein</fullName>
    </recommendedName>
</protein>
<evidence type="ECO:0000313" key="2">
    <source>
        <dbReference type="EMBL" id="QOR74073.1"/>
    </source>
</evidence>
<name>A0A7M1T553_9FLAO</name>
<organism evidence="2 3">
    <name type="scientific">Cruoricaptor ignavus</name>
    <dbReference type="NCBI Taxonomy" id="1118202"/>
    <lineage>
        <taxon>Bacteria</taxon>
        <taxon>Pseudomonadati</taxon>
        <taxon>Bacteroidota</taxon>
        <taxon>Flavobacteriia</taxon>
        <taxon>Flavobacteriales</taxon>
        <taxon>Weeksellaceae</taxon>
        <taxon>Cruoricaptor</taxon>
    </lineage>
</organism>
<dbReference type="AlphaFoldDB" id="A0A7M1T553"/>
<keyword evidence="1" id="KW-0732">Signal</keyword>
<feature type="signal peptide" evidence="1">
    <location>
        <begin position="1"/>
        <end position="21"/>
    </location>
</feature>